<dbReference type="AlphaFoldDB" id="A0A3B4DHP3"/>
<dbReference type="InterPro" id="IPR031410">
    <property type="entry name" value="SAXO4"/>
</dbReference>
<evidence type="ECO:0000313" key="3">
    <source>
        <dbReference type="Proteomes" id="UP001501920"/>
    </source>
</evidence>
<sequence>MLDSLQSQSQRHYQKLAVPNGTEAPLSTRAQSRESSYLQLHTPRPRAVSCLTEYRCAYVPHRPSLPVCRKHRIVGAKEESGFTEGNSLQPYTFLPLHMHVDGVCQTHSSVTRMDFLPSAFLQGSEMLPKLVSHAPRETGFTRDTRNPLASHASLLVHHCGGRQKSSVSAQRSIGLKEGSGFVLNTPTLRTLSHTPSDPMHFLTHYQSKFCDPAAIATLKANWTTGGIHTHGCSGYRGRDTDRFNLCGY</sequence>
<gene>
    <name evidence="2" type="primary">PPP1R32</name>
</gene>
<dbReference type="RefSeq" id="XP_017562120.2">
    <property type="nucleotide sequence ID" value="XM_017706631.2"/>
</dbReference>
<dbReference type="Proteomes" id="UP001501920">
    <property type="component" value="Chromosome 11"/>
</dbReference>
<evidence type="ECO:0000313" key="2">
    <source>
        <dbReference type="Ensembl" id="ENSPNAP00000022444.1"/>
    </source>
</evidence>
<dbReference type="PANTHER" id="PTHR34349:SF1">
    <property type="entry name" value="PROTEIN PHOSPHATASE 1 REGULATORY SUBUNIT 32"/>
    <property type="match status" value="1"/>
</dbReference>
<dbReference type="GeneID" id="108432645"/>
<dbReference type="OrthoDB" id="9980630at2759"/>
<feature type="region of interest" description="Disordered" evidence="1">
    <location>
        <begin position="1"/>
        <end position="38"/>
    </location>
</feature>
<feature type="compositionally biased region" description="Polar residues" evidence="1">
    <location>
        <begin position="1"/>
        <end position="11"/>
    </location>
</feature>
<name>A0A3B4DHP3_PYGNA</name>
<dbReference type="GeneTree" id="ENSGT01150000287309"/>
<accession>A0A3B4DHP3</accession>
<dbReference type="Pfam" id="PF15691">
    <property type="entry name" value="PPP1R32"/>
    <property type="match status" value="1"/>
</dbReference>
<dbReference type="PANTHER" id="PTHR34349">
    <property type="entry name" value="PROTEIN PHOSPHATASE 1 REGULATORY SUBUNIT 32"/>
    <property type="match status" value="1"/>
</dbReference>
<reference evidence="2 3" key="1">
    <citation type="submission" date="2020-10" db="EMBL/GenBank/DDBJ databases">
        <title>Pygocentrus nattereri (red-bellied piranha) genome, fPygNat1, primary haplotype.</title>
        <authorList>
            <person name="Myers G."/>
            <person name="Meyer A."/>
            <person name="Karagic N."/>
            <person name="Pippel M."/>
            <person name="Winkler S."/>
            <person name="Tracey A."/>
            <person name="Wood J."/>
            <person name="Formenti G."/>
            <person name="Howe K."/>
            <person name="Fedrigo O."/>
            <person name="Jarvis E.D."/>
        </authorList>
    </citation>
    <scope>NUCLEOTIDE SEQUENCE [LARGE SCALE GENOMIC DNA]</scope>
</reference>
<feature type="compositionally biased region" description="Polar residues" evidence="1">
    <location>
        <begin position="28"/>
        <end position="38"/>
    </location>
</feature>
<evidence type="ECO:0000256" key="1">
    <source>
        <dbReference type="SAM" id="MobiDB-lite"/>
    </source>
</evidence>
<proteinExistence type="predicted"/>
<organism evidence="2 3">
    <name type="scientific">Pygocentrus nattereri</name>
    <name type="common">Red-bellied piranha</name>
    <dbReference type="NCBI Taxonomy" id="42514"/>
    <lineage>
        <taxon>Eukaryota</taxon>
        <taxon>Metazoa</taxon>
        <taxon>Chordata</taxon>
        <taxon>Craniata</taxon>
        <taxon>Vertebrata</taxon>
        <taxon>Euteleostomi</taxon>
        <taxon>Actinopterygii</taxon>
        <taxon>Neopterygii</taxon>
        <taxon>Teleostei</taxon>
        <taxon>Ostariophysi</taxon>
        <taxon>Characiformes</taxon>
        <taxon>Characoidei</taxon>
        <taxon>Pygocentrus</taxon>
    </lineage>
</organism>
<dbReference type="OMA" id="TEYRCAY"/>
<protein>
    <submittedName>
        <fullName evidence="2">Uncharacterized protein</fullName>
    </submittedName>
</protein>
<keyword evidence="3" id="KW-1185">Reference proteome</keyword>
<dbReference type="GO" id="GO:0019902">
    <property type="term" value="F:phosphatase binding"/>
    <property type="evidence" value="ECO:0007669"/>
    <property type="project" value="TreeGrafter"/>
</dbReference>
<dbReference type="STRING" id="42514.ENSPNAP00000022444"/>
<reference evidence="2" key="2">
    <citation type="submission" date="2025-08" db="UniProtKB">
        <authorList>
            <consortium name="Ensembl"/>
        </authorList>
    </citation>
    <scope>IDENTIFICATION</scope>
</reference>
<reference evidence="2" key="3">
    <citation type="submission" date="2025-09" db="UniProtKB">
        <authorList>
            <consortium name="Ensembl"/>
        </authorList>
    </citation>
    <scope>IDENTIFICATION</scope>
</reference>
<dbReference type="Ensembl" id="ENSPNAT00000034625.2">
    <property type="protein sequence ID" value="ENSPNAP00000022444.1"/>
    <property type="gene ID" value="ENSPNAG00000029816.2"/>
</dbReference>